<evidence type="ECO:0000256" key="1">
    <source>
        <dbReference type="SAM" id="MobiDB-lite"/>
    </source>
</evidence>
<dbReference type="Proteomes" id="UP001381693">
    <property type="component" value="Unassembled WGS sequence"/>
</dbReference>
<keyword evidence="2" id="KW-0732">Signal</keyword>
<name>A0AAN8X1V5_HALRR</name>
<proteinExistence type="predicted"/>
<feature type="compositionally biased region" description="Basic and acidic residues" evidence="1">
    <location>
        <begin position="463"/>
        <end position="481"/>
    </location>
</feature>
<reference evidence="3 4" key="1">
    <citation type="submission" date="2023-11" db="EMBL/GenBank/DDBJ databases">
        <title>Halocaridina rubra genome assembly.</title>
        <authorList>
            <person name="Smith C."/>
        </authorList>
    </citation>
    <scope>NUCLEOTIDE SEQUENCE [LARGE SCALE GENOMIC DNA]</scope>
    <source>
        <strain evidence="3">EP-1</strain>
        <tissue evidence="3">Whole</tissue>
    </source>
</reference>
<evidence type="ECO:0000313" key="3">
    <source>
        <dbReference type="EMBL" id="KAK7072718.1"/>
    </source>
</evidence>
<protein>
    <submittedName>
        <fullName evidence="3">Uncharacterized protein</fullName>
    </submittedName>
</protein>
<feature type="compositionally biased region" description="Polar residues" evidence="1">
    <location>
        <begin position="154"/>
        <end position="163"/>
    </location>
</feature>
<feature type="compositionally biased region" description="Basic and acidic residues" evidence="1">
    <location>
        <begin position="446"/>
        <end position="456"/>
    </location>
</feature>
<dbReference type="AlphaFoldDB" id="A0AAN8X1V5"/>
<dbReference type="EMBL" id="JAXCGZ010013360">
    <property type="protein sequence ID" value="KAK7072718.1"/>
    <property type="molecule type" value="Genomic_DNA"/>
</dbReference>
<feature type="chain" id="PRO_5042951942" evidence="2">
    <location>
        <begin position="23"/>
        <end position="534"/>
    </location>
</feature>
<accession>A0AAN8X1V5</accession>
<feature type="compositionally biased region" description="Gly residues" evidence="1">
    <location>
        <begin position="360"/>
        <end position="372"/>
    </location>
</feature>
<feature type="compositionally biased region" description="Basic residues" evidence="1">
    <location>
        <begin position="207"/>
        <end position="216"/>
    </location>
</feature>
<gene>
    <name evidence="3" type="ORF">SK128_023047</name>
</gene>
<feature type="compositionally biased region" description="Low complexity" evidence="1">
    <location>
        <begin position="420"/>
        <end position="438"/>
    </location>
</feature>
<feature type="compositionally biased region" description="Basic and acidic residues" evidence="1">
    <location>
        <begin position="378"/>
        <end position="387"/>
    </location>
</feature>
<organism evidence="3 4">
    <name type="scientific">Halocaridina rubra</name>
    <name type="common">Hawaiian red shrimp</name>
    <dbReference type="NCBI Taxonomy" id="373956"/>
    <lineage>
        <taxon>Eukaryota</taxon>
        <taxon>Metazoa</taxon>
        <taxon>Ecdysozoa</taxon>
        <taxon>Arthropoda</taxon>
        <taxon>Crustacea</taxon>
        <taxon>Multicrustacea</taxon>
        <taxon>Malacostraca</taxon>
        <taxon>Eumalacostraca</taxon>
        <taxon>Eucarida</taxon>
        <taxon>Decapoda</taxon>
        <taxon>Pleocyemata</taxon>
        <taxon>Caridea</taxon>
        <taxon>Atyoidea</taxon>
        <taxon>Atyidae</taxon>
        <taxon>Halocaridina</taxon>
    </lineage>
</organism>
<feature type="compositionally biased region" description="Low complexity" evidence="1">
    <location>
        <begin position="135"/>
        <end position="153"/>
    </location>
</feature>
<keyword evidence="4" id="KW-1185">Reference proteome</keyword>
<evidence type="ECO:0000313" key="4">
    <source>
        <dbReference type="Proteomes" id="UP001381693"/>
    </source>
</evidence>
<feature type="region of interest" description="Disordered" evidence="1">
    <location>
        <begin position="89"/>
        <end position="216"/>
    </location>
</feature>
<feature type="compositionally biased region" description="Acidic residues" evidence="1">
    <location>
        <begin position="317"/>
        <end position="348"/>
    </location>
</feature>
<comment type="caution">
    <text evidence="3">The sequence shown here is derived from an EMBL/GenBank/DDBJ whole genome shotgun (WGS) entry which is preliminary data.</text>
</comment>
<feature type="signal peptide" evidence="2">
    <location>
        <begin position="1"/>
        <end position="22"/>
    </location>
</feature>
<evidence type="ECO:0000256" key="2">
    <source>
        <dbReference type="SAM" id="SignalP"/>
    </source>
</evidence>
<feature type="region of interest" description="Disordered" evidence="1">
    <location>
        <begin position="314"/>
        <end position="486"/>
    </location>
</feature>
<sequence length="534" mass="59437">MRLSVKELISAILFFLVASAAAQKPVTIGADVANTGIEIIAHEGKTLKQQITGEGSVEGKLTPSVLIHHPKVLINAEGNQRYKRKVIFGGGSYGHSSRRGGVGGDPYGRRRGHYGHQGPYDSWPYRRPDFPNSNTPMYGSPTSTGTSYRSSTSIPTDTENSNRGQDDARDTISPDESYATVRTTSAHSVLGLNAPEDETSASGKSKPVNRRTHSHSKAALTRLLKLEIAKFALQYGIERAAERYSDMTGRTLKPKKIQKFIKRYQKQQKKERDDASLEVDDQLTKDGTMYDVVKTEQKPLGRKLDYRKNEINGKDLDSEEYSDEYDYDEDDDDYEYDSSENETGDDDAFSALRVKRKVIFGGGGAGGGGIYSRGGRRGGGEEDPYGRRREHNGPMYGPHDSWPYRRPDIPSHVQTTSHVTPSTTGSEATESSNSNSAPVYGITRTHTPDSESHASDNYDGPDTSERSDGRKSKASRRETPKGKLSRNLKWEIAQYAVQHGAEKAAQHYESLIGRRLRVKKIEKFIKRYQDKEKN</sequence>